<dbReference type="STRING" id="520764.AN618_04930"/>
<dbReference type="AlphaFoldDB" id="A0A140LD01"/>
<evidence type="ECO:0000259" key="7">
    <source>
        <dbReference type="PROSITE" id="PS50928"/>
    </source>
</evidence>
<feature type="transmembrane region" description="Helical" evidence="5">
    <location>
        <begin position="146"/>
        <end position="164"/>
    </location>
</feature>
<name>A0A140LD01_9FIRM</name>
<dbReference type="GO" id="GO:0005886">
    <property type="term" value="C:plasma membrane"/>
    <property type="evidence" value="ECO:0007669"/>
    <property type="project" value="UniProtKB-SubCell"/>
</dbReference>
<accession>A0A140LD01</accession>
<comment type="similarity">
    <text evidence="6">Belongs to the binding-protein-dependent transport system permease family. CysTW subfamily.</text>
</comment>
<dbReference type="GO" id="GO:0005315">
    <property type="term" value="F:phosphate transmembrane transporter activity"/>
    <property type="evidence" value="ECO:0007669"/>
    <property type="project" value="InterPro"/>
</dbReference>
<evidence type="ECO:0000256" key="5">
    <source>
        <dbReference type="RuleBase" id="RU363032"/>
    </source>
</evidence>
<dbReference type="GO" id="GO:0006817">
    <property type="term" value="P:phosphate ion transport"/>
    <property type="evidence" value="ECO:0007669"/>
    <property type="project" value="UniProtKB-KW"/>
</dbReference>
<dbReference type="InterPro" id="IPR000515">
    <property type="entry name" value="MetI-like"/>
</dbReference>
<dbReference type="RefSeq" id="WP_066351617.1">
    <property type="nucleotide sequence ID" value="NZ_LOED01000003.1"/>
</dbReference>
<feature type="transmembrane region" description="Helical" evidence="5">
    <location>
        <begin position="193"/>
        <end position="214"/>
    </location>
</feature>
<dbReference type="InterPro" id="IPR035906">
    <property type="entry name" value="MetI-like_sf"/>
</dbReference>
<gene>
    <name evidence="8" type="primary">pstC</name>
    <name evidence="8" type="ORF">AN618_04930</name>
</gene>
<dbReference type="Proteomes" id="UP000070427">
    <property type="component" value="Unassembled WGS sequence"/>
</dbReference>
<keyword evidence="6" id="KW-0592">Phosphate transport</keyword>
<feature type="transmembrane region" description="Helical" evidence="5">
    <location>
        <begin position="266"/>
        <end position="284"/>
    </location>
</feature>
<dbReference type="InterPro" id="IPR011864">
    <property type="entry name" value="Phosphate_PstC"/>
</dbReference>
<dbReference type="PANTHER" id="PTHR42727:SF1">
    <property type="entry name" value="PHOSPHATE TRANSPORT SYSTEM PERMEASE"/>
    <property type="match status" value="1"/>
</dbReference>
<dbReference type="Pfam" id="PF00528">
    <property type="entry name" value="BPD_transp_1"/>
    <property type="match status" value="1"/>
</dbReference>
<dbReference type="FunCoup" id="A0A140LD01">
    <property type="interactions" value="240"/>
</dbReference>
<dbReference type="InParanoid" id="A0A140LD01"/>
<dbReference type="CDD" id="cd06261">
    <property type="entry name" value="TM_PBP2"/>
    <property type="match status" value="1"/>
</dbReference>
<protein>
    <recommendedName>
        <fullName evidence="6">Phosphate transport system permease protein</fullName>
    </recommendedName>
</protein>
<feature type="domain" description="ABC transmembrane type-1" evidence="7">
    <location>
        <begin position="73"/>
        <end position="285"/>
    </location>
</feature>
<keyword evidence="4 5" id="KW-0472">Membrane</keyword>
<dbReference type="PATRIC" id="fig|520764.3.peg.518"/>
<evidence type="ECO:0000256" key="6">
    <source>
        <dbReference type="RuleBase" id="RU363054"/>
    </source>
</evidence>
<feature type="transmembrane region" description="Helical" evidence="5">
    <location>
        <begin position="69"/>
        <end position="92"/>
    </location>
</feature>
<dbReference type="EMBL" id="LOED01000003">
    <property type="protein sequence ID" value="KXG78426.1"/>
    <property type="molecule type" value="Genomic_DNA"/>
</dbReference>
<keyword evidence="9" id="KW-1185">Reference proteome</keyword>
<proteinExistence type="inferred from homology"/>
<comment type="subcellular location">
    <subcellularLocation>
        <location evidence="5">Cell membrane</location>
        <topology evidence="5">Multi-pass membrane protein</topology>
    </subcellularLocation>
    <subcellularLocation>
        <location evidence="1">Membrane</location>
        <topology evidence="1">Multi-pass membrane protein</topology>
    </subcellularLocation>
</comment>
<evidence type="ECO:0000256" key="3">
    <source>
        <dbReference type="ARBA" id="ARBA00022989"/>
    </source>
</evidence>
<dbReference type="SUPFAM" id="SSF161098">
    <property type="entry name" value="MetI-like"/>
    <property type="match status" value="1"/>
</dbReference>
<dbReference type="NCBIfam" id="TIGR02138">
    <property type="entry name" value="phosphate_pstC"/>
    <property type="match status" value="1"/>
</dbReference>
<organism evidence="8 9">
    <name type="scientific">Fervidicola ferrireducens</name>
    <dbReference type="NCBI Taxonomy" id="520764"/>
    <lineage>
        <taxon>Bacteria</taxon>
        <taxon>Bacillati</taxon>
        <taxon>Bacillota</taxon>
        <taxon>Clostridia</taxon>
        <taxon>Thermosediminibacterales</taxon>
        <taxon>Thermosediminibacteraceae</taxon>
        <taxon>Fervidicola</taxon>
    </lineage>
</organism>
<comment type="caution">
    <text evidence="8">The sequence shown here is derived from an EMBL/GenBank/DDBJ whole genome shotgun (WGS) entry which is preliminary data.</text>
</comment>
<dbReference type="PROSITE" id="PS50928">
    <property type="entry name" value="ABC_TM1"/>
    <property type="match status" value="1"/>
</dbReference>
<keyword evidence="3 5" id="KW-1133">Transmembrane helix</keyword>
<feature type="transmembrane region" description="Helical" evidence="5">
    <location>
        <begin position="113"/>
        <end position="134"/>
    </location>
</feature>
<evidence type="ECO:0000313" key="8">
    <source>
        <dbReference type="EMBL" id="KXG78426.1"/>
    </source>
</evidence>
<dbReference type="PANTHER" id="PTHR42727">
    <property type="entry name" value="PHOSPHATE TRANSPORT SYSTEM PERMEASE PROTEIN"/>
    <property type="match status" value="1"/>
</dbReference>
<evidence type="ECO:0000313" key="9">
    <source>
        <dbReference type="Proteomes" id="UP000070427"/>
    </source>
</evidence>
<reference evidence="8 9" key="1">
    <citation type="submission" date="2015-12" db="EMBL/GenBank/DDBJ databases">
        <title>Draft genome sequnece of Fervidicola ferrireducens strain Y170.</title>
        <authorList>
            <person name="Patel B.K."/>
        </authorList>
    </citation>
    <scope>NUCLEOTIDE SEQUENCE [LARGE SCALE GENOMIC DNA]</scope>
    <source>
        <strain evidence="8 9">Y170</strain>
    </source>
</reference>
<keyword evidence="5" id="KW-0813">Transport</keyword>
<dbReference type="OrthoDB" id="9785113at2"/>
<feature type="transmembrane region" description="Helical" evidence="5">
    <location>
        <begin position="12"/>
        <end position="37"/>
    </location>
</feature>
<evidence type="ECO:0000256" key="4">
    <source>
        <dbReference type="ARBA" id="ARBA00023136"/>
    </source>
</evidence>
<evidence type="ECO:0000256" key="1">
    <source>
        <dbReference type="ARBA" id="ARBA00004141"/>
    </source>
</evidence>
<keyword evidence="2 5" id="KW-0812">Transmembrane</keyword>
<sequence length="296" mass="31770">MAKSGKDFRRERCIQILLALAASLSVLVTAGIIVSLFEETAGFFKEVSFKEFFTGTRWSPLFSPPHYGIAPLVAGTMLVTIIAMAVSVPLGLASAIYLSEYAPDGLRRLVKPVLEILAGIPTIVYGYFALTFVTPAIRAVIPHTNVFNALSAGIVMGIMLIPMISSLSEDAMMAVPQSLREAAYALGATRLEVAYKVVIPAAISGIVASFILAFSRAVGETMIVALAAGSTPKLTLNPLESIQTMTGYIVQVMLGDAPFGSIEYKSVYAVASVLFFITLSLNLVGNRIVRRYKEVY</sequence>
<comment type="function">
    <text evidence="6">Part of the binding-protein-dependent transport system for phosphate; probably responsible for the translocation of the substrate across the membrane.</text>
</comment>
<dbReference type="Gene3D" id="1.10.3720.10">
    <property type="entry name" value="MetI-like"/>
    <property type="match status" value="1"/>
</dbReference>
<evidence type="ECO:0000256" key="2">
    <source>
        <dbReference type="ARBA" id="ARBA00022692"/>
    </source>
</evidence>
<keyword evidence="6" id="KW-1003">Cell membrane</keyword>